<reference evidence="2" key="1">
    <citation type="submission" date="2017-02" db="EMBL/GenBank/DDBJ databases">
        <authorList>
            <person name="Daims H."/>
        </authorList>
    </citation>
    <scope>NUCLEOTIDE SEQUENCE [LARGE SCALE GENOMIC DNA]</scope>
</reference>
<gene>
    <name evidence="1" type="ORF">CRENPOLYSF2_90008</name>
</gene>
<organism evidence="1 2">
    <name type="scientific">Crenothrix polyspora</name>
    <dbReference type="NCBI Taxonomy" id="360316"/>
    <lineage>
        <taxon>Bacteria</taxon>
        <taxon>Pseudomonadati</taxon>
        <taxon>Pseudomonadota</taxon>
        <taxon>Gammaproteobacteria</taxon>
        <taxon>Methylococcales</taxon>
        <taxon>Crenotrichaceae</taxon>
        <taxon>Crenothrix</taxon>
    </lineage>
</organism>
<evidence type="ECO:0000313" key="2">
    <source>
        <dbReference type="Proteomes" id="UP000195442"/>
    </source>
</evidence>
<dbReference type="AlphaFoldDB" id="A0A1R4HIS9"/>
<evidence type="ECO:0000313" key="1">
    <source>
        <dbReference type="EMBL" id="SJM96146.1"/>
    </source>
</evidence>
<keyword evidence="2" id="KW-1185">Reference proteome</keyword>
<sequence>MNKICVNPFNQNRPYSILLQSSYLKPRRLTRKISGIKVQWPDRPWNYAQKINTQLWLDFCIITLATKKHKSLILY</sequence>
<name>A0A1R4HIS9_9GAMM</name>
<dbReference type="Proteomes" id="UP000195442">
    <property type="component" value="Unassembled WGS sequence"/>
</dbReference>
<proteinExistence type="predicted"/>
<protein>
    <submittedName>
        <fullName evidence="1">Uncharacterized protein</fullName>
    </submittedName>
</protein>
<dbReference type="EMBL" id="FUKJ01000457">
    <property type="protein sequence ID" value="SJM96146.1"/>
    <property type="molecule type" value="Genomic_DNA"/>
</dbReference>
<accession>A0A1R4HIS9</accession>